<comment type="caution">
    <text evidence="2">The sequence shown here is derived from an EMBL/GenBank/DDBJ whole genome shotgun (WGS) entry which is preliminary data.</text>
</comment>
<evidence type="ECO:0008006" key="4">
    <source>
        <dbReference type="Google" id="ProtNLM"/>
    </source>
</evidence>
<sequence>MRKILLIISTIVLSSCVSAKITSRKAEDFNEKINKIYILSRGAEDAKYFYKGFFIELEKYFNEENVKFESYRYDKLSLETDKEIDEKINKFSPDVVMLINQTESEKHINAVGIGFTHSTITKGTFDIKIFLPNSEKIVWRGNLTADAAYDNLAQAAEKSVQKLIEKLKLDGLL</sequence>
<gene>
    <name evidence="2" type="ORF">QVZ41_13760</name>
</gene>
<dbReference type="EMBL" id="JAUMIT010000010">
    <property type="protein sequence ID" value="MDO3695912.1"/>
    <property type="molecule type" value="Genomic_DNA"/>
</dbReference>
<dbReference type="Proteomes" id="UP001168642">
    <property type="component" value="Unassembled WGS sequence"/>
</dbReference>
<dbReference type="RefSeq" id="WP_302885217.1">
    <property type="nucleotide sequence ID" value="NZ_JAUMIT010000010.1"/>
</dbReference>
<organism evidence="2 3">
    <name type="scientific">Wenyingzhuangia gilva</name>
    <dbReference type="NCBI Taxonomy" id="3057677"/>
    <lineage>
        <taxon>Bacteria</taxon>
        <taxon>Pseudomonadati</taxon>
        <taxon>Bacteroidota</taxon>
        <taxon>Flavobacteriia</taxon>
        <taxon>Flavobacteriales</taxon>
        <taxon>Flavobacteriaceae</taxon>
        <taxon>Wenyingzhuangia</taxon>
    </lineage>
</organism>
<proteinExistence type="predicted"/>
<keyword evidence="3" id="KW-1185">Reference proteome</keyword>
<accession>A0ABT8VVF8</accession>
<evidence type="ECO:0000313" key="3">
    <source>
        <dbReference type="Proteomes" id="UP001168642"/>
    </source>
</evidence>
<feature type="chain" id="PRO_5045408975" description="Lipoprotein" evidence="1">
    <location>
        <begin position="20"/>
        <end position="173"/>
    </location>
</feature>
<dbReference type="PROSITE" id="PS51257">
    <property type="entry name" value="PROKAR_LIPOPROTEIN"/>
    <property type="match status" value="1"/>
</dbReference>
<name>A0ABT8VVF8_9FLAO</name>
<feature type="signal peptide" evidence="1">
    <location>
        <begin position="1"/>
        <end position="19"/>
    </location>
</feature>
<reference evidence="2" key="1">
    <citation type="submission" date="2023-07" db="EMBL/GenBank/DDBJ databases">
        <title>Wenyingzhuangia sp. chi5 genome sequencing and assembly.</title>
        <authorList>
            <person name="Park S."/>
        </authorList>
    </citation>
    <scope>NUCLEOTIDE SEQUENCE</scope>
    <source>
        <strain evidence="2">Chi5</strain>
    </source>
</reference>
<evidence type="ECO:0000313" key="2">
    <source>
        <dbReference type="EMBL" id="MDO3695912.1"/>
    </source>
</evidence>
<evidence type="ECO:0000256" key="1">
    <source>
        <dbReference type="SAM" id="SignalP"/>
    </source>
</evidence>
<keyword evidence="1" id="KW-0732">Signal</keyword>
<protein>
    <recommendedName>
        <fullName evidence="4">Lipoprotein</fullName>
    </recommendedName>
</protein>